<dbReference type="STRING" id="991905.SL003B_2181"/>
<evidence type="ECO:0000256" key="7">
    <source>
        <dbReference type="ARBA" id="ARBA00022723"/>
    </source>
</evidence>
<comment type="cofactor">
    <cofactor evidence="1 11">
        <name>Mg(2+)</name>
        <dbReference type="ChEBI" id="CHEBI:18420"/>
    </cofactor>
</comment>
<dbReference type="EMBL" id="CP002568">
    <property type="protein sequence ID" value="ADZ70606.1"/>
    <property type="molecule type" value="Genomic_DNA"/>
</dbReference>
<dbReference type="EC" id="2.10.1.1" evidence="11"/>
<evidence type="ECO:0000256" key="11">
    <source>
        <dbReference type="RuleBase" id="RU365090"/>
    </source>
</evidence>
<dbReference type="Pfam" id="PF03454">
    <property type="entry name" value="MoeA_C"/>
    <property type="match status" value="1"/>
</dbReference>
<dbReference type="HOGENOM" id="CLU_010186_7_0_5"/>
<evidence type="ECO:0000256" key="4">
    <source>
        <dbReference type="ARBA" id="ARBA00010763"/>
    </source>
</evidence>
<keyword evidence="14" id="KW-1185">Reference proteome</keyword>
<dbReference type="RefSeq" id="WP_013652924.1">
    <property type="nucleotide sequence ID" value="NC_015259.1"/>
</dbReference>
<gene>
    <name evidence="13" type="ordered locus">SL003B_2181</name>
</gene>
<dbReference type="PANTHER" id="PTHR10192">
    <property type="entry name" value="MOLYBDOPTERIN BIOSYNTHESIS PROTEIN"/>
    <property type="match status" value="1"/>
</dbReference>
<dbReference type="AlphaFoldDB" id="F2IYZ1"/>
<dbReference type="Gene3D" id="3.40.980.10">
    <property type="entry name" value="MoaB/Mog-like domain"/>
    <property type="match status" value="1"/>
</dbReference>
<evidence type="ECO:0000256" key="9">
    <source>
        <dbReference type="ARBA" id="ARBA00023150"/>
    </source>
</evidence>
<evidence type="ECO:0000313" key="13">
    <source>
        <dbReference type="EMBL" id="ADZ70606.1"/>
    </source>
</evidence>
<keyword evidence="7 11" id="KW-0479">Metal-binding</keyword>
<dbReference type="Proteomes" id="UP000008130">
    <property type="component" value="Chromosome"/>
</dbReference>
<dbReference type="InterPro" id="IPR036135">
    <property type="entry name" value="MoeA_linker/N_sf"/>
</dbReference>
<reference evidence="13 14" key="1">
    <citation type="journal article" date="2011" name="J. Bacteriol.">
        <title>Complete genome sequence of Polymorphum gilvum SL003B-26A1T, a crude oil-degrading bacterium from oil-polluted saline soil.</title>
        <authorList>
            <person name="Li S.G."/>
            <person name="Tang Y.Q."/>
            <person name="Nie Y."/>
            <person name="Cai M."/>
            <person name="Wu X.L."/>
        </authorList>
    </citation>
    <scope>NUCLEOTIDE SEQUENCE [LARGE SCALE GENOMIC DNA]</scope>
    <source>
        <strain evidence="14">LMG 25793 / CGMCC 1.9160 / SL003B-26A1</strain>
    </source>
</reference>
<keyword evidence="6 11" id="KW-0808">Transferase</keyword>
<dbReference type="GO" id="GO:0061599">
    <property type="term" value="F:molybdopterin molybdotransferase activity"/>
    <property type="evidence" value="ECO:0007669"/>
    <property type="project" value="UniProtKB-UniRule"/>
</dbReference>
<dbReference type="InterPro" id="IPR001453">
    <property type="entry name" value="MoaB/Mog_dom"/>
</dbReference>
<protein>
    <recommendedName>
        <fullName evidence="11">Molybdopterin molybdenumtransferase</fullName>
        <ecNumber evidence="11">2.10.1.1</ecNumber>
    </recommendedName>
</protein>
<dbReference type="SUPFAM" id="SSF53218">
    <property type="entry name" value="Molybdenum cofactor biosynthesis proteins"/>
    <property type="match status" value="1"/>
</dbReference>
<dbReference type="FunFam" id="3.40.980.10:FF:000004">
    <property type="entry name" value="Molybdopterin molybdenumtransferase"/>
    <property type="match status" value="1"/>
</dbReference>
<keyword evidence="8 11" id="KW-0460">Magnesium</keyword>
<dbReference type="FunFam" id="2.170.190.11:FF:000001">
    <property type="entry name" value="Molybdopterin molybdenumtransferase"/>
    <property type="match status" value="1"/>
</dbReference>
<organism evidence="13 14">
    <name type="scientific">Polymorphum gilvum (strain LMG 25793 / CGMCC 1.9160 / SL003B-26A1)</name>
    <dbReference type="NCBI Taxonomy" id="991905"/>
    <lineage>
        <taxon>Bacteria</taxon>
        <taxon>Pseudomonadati</taxon>
        <taxon>Pseudomonadota</taxon>
        <taxon>Alphaproteobacteria</taxon>
        <taxon>Rhodobacterales</taxon>
        <taxon>Paracoccaceae</taxon>
        <taxon>Polymorphum</taxon>
    </lineage>
</organism>
<name>F2IYZ1_POLGS</name>
<dbReference type="OrthoDB" id="9804758at2"/>
<comment type="catalytic activity">
    <reaction evidence="10">
        <text>adenylyl-molybdopterin + molybdate = Mo-molybdopterin + AMP + H(+)</text>
        <dbReference type="Rhea" id="RHEA:35047"/>
        <dbReference type="ChEBI" id="CHEBI:15378"/>
        <dbReference type="ChEBI" id="CHEBI:36264"/>
        <dbReference type="ChEBI" id="CHEBI:62727"/>
        <dbReference type="ChEBI" id="CHEBI:71302"/>
        <dbReference type="ChEBI" id="CHEBI:456215"/>
        <dbReference type="EC" id="2.10.1.1"/>
    </reaction>
</comment>
<dbReference type="InterPro" id="IPR038987">
    <property type="entry name" value="MoeA-like"/>
</dbReference>
<dbReference type="PANTHER" id="PTHR10192:SF5">
    <property type="entry name" value="GEPHYRIN"/>
    <property type="match status" value="1"/>
</dbReference>
<keyword evidence="5 11" id="KW-0500">Molybdenum</keyword>
<evidence type="ECO:0000256" key="10">
    <source>
        <dbReference type="ARBA" id="ARBA00047317"/>
    </source>
</evidence>
<dbReference type="GO" id="GO:0006777">
    <property type="term" value="P:Mo-molybdopterin cofactor biosynthetic process"/>
    <property type="evidence" value="ECO:0007669"/>
    <property type="project" value="UniProtKB-UniRule"/>
</dbReference>
<feature type="domain" description="MoaB/Mog" evidence="12">
    <location>
        <begin position="177"/>
        <end position="316"/>
    </location>
</feature>
<comment type="function">
    <text evidence="2 11">Catalyzes the insertion of molybdate into adenylated molybdopterin with the concomitant release of AMP.</text>
</comment>
<dbReference type="Pfam" id="PF03453">
    <property type="entry name" value="MoeA_N"/>
    <property type="match status" value="1"/>
</dbReference>
<dbReference type="SUPFAM" id="SSF63867">
    <property type="entry name" value="MoeA C-terminal domain-like"/>
    <property type="match status" value="1"/>
</dbReference>
<dbReference type="GO" id="GO:0005829">
    <property type="term" value="C:cytosol"/>
    <property type="evidence" value="ECO:0007669"/>
    <property type="project" value="TreeGrafter"/>
</dbReference>
<dbReference type="NCBIfam" id="NF045515">
    <property type="entry name" value="Glp_gephyrin"/>
    <property type="match status" value="1"/>
</dbReference>
<dbReference type="GO" id="GO:0046872">
    <property type="term" value="F:metal ion binding"/>
    <property type="evidence" value="ECO:0007669"/>
    <property type="project" value="UniProtKB-UniRule"/>
</dbReference>
<evidence type="ECO:0000256" key="8">
    <source>
        <dbReference type="ARBA" id="ARBA00022842"/>
    </source>
</evidence>
<dbReference type="InterPro" id="IPR036425">
    <property type="entry name" value="MoaB/Mog-like_dom_sf"/>
</dbReference>
<comment type="similarity">
    <text evidence="4 11">Belongs to the MoeA family.</text>
</comment>
<dbReference type="InterPro" id="IPR005111">
    <property type="entry name" value="MoeA_C_domain_IV"/>
</dbReference>
<dbReference type="InterPro" id="IPR036688">
    <property type="entry name" value="MoeA_C_domain_IV_sf"/>
</dbReference>
<dbReference type="Gene3D" id="2.40.340.10">
    <property type="entry name" value="MoeA, C-terminal, domain IV"/>
    <property type="match status" value="1"/>
</dbReference>
<dbReference type="Gene3D" id="3.90.105.10">
    <property type="entry name" value="Molybdopterin biosynthesis moea protein, domain 2"/>
    <property type="match status" value="1"/>
</dbReference>
<dbReference type="CDD" id="cd00887">
    <property type="entry name" value="MoeA"/>
    <property type="match status" value="1"/>
</dbReference>
<evidence type="ECO:0000256" key="5">
    <source>
        <dbReference type="ARBA" id="ARBA00022505"/>
    </source>
</evidence>
<evidence type="ECO:0000256" key="1">
    <source>
        <dbReference type="ARBA" id="ARBA00001946"/>
    </source>
</evidence>
<sequence>MSLMPVAEARARLLDGVAPLGTEQVPLAQANGRVLAEDLAATRTQPPFPASAMDGYAVRLSDLETLPATLEVVGEAPAGHGFAGALAPGQAVRIFTGAPVPEGADAILIQEDARRDGDTVTALERPAPGQFIRPAGLDFRKDEALIHAGARLDYRTLALAAAMNHARLPVRRRPLVAIVATGDELVPPGAEPGPDQIIASNHAGVAALVEDCGGTPLDLGIAPDDQTAIAAKVREALQAGADILVTLGGASVGDHDLVQEVLGGEGMDLAFWKIAMRPGKPLMAGRLGSMKVLGLPGNPVSSLVCALLFLRPLIAAMLGRSPDLFEETAVLGGPVAENDRRQDYLRATLSRHDDGTLVVHPFDRQDSSMLALLAKSGALIVRAPFAPPLHAGTPVPILRL</sequence>
<dbReference type="PATRIC" id="fig|991905.3.peg.2236"/>
<evidence type="ECO:0000256" key="2">
    <source>
        <dbReference type="ARBA" id="ARBA00002901"/>
    </source>
</evidence>
<comment type="pathway">
    <text evidence="3 11">Cofactor biosynthesis; molybdopterin biosynthesis.</text>
</comment>
<evidence type="ECO:0000313" key="14">
    <source>
        <dbReference type="Proteomes" id="UP000008130"/>
    </source>
</evidence>
<dbReference type="Pfam" id="PF00994">
    <property type="entry name" value="MoCF_biosynth"/>
    <property type="match status" value="1"/>
</dbReference>
<dbReference type="UniPathway" id="UPA00344"/>
<dbReference type="SMART" id="SM00852">
    <property type="entry name" value="MoCF_biosynth"/>
    <property type="match status" value="1"/>
</dbReference>
<dbReference type="InterPro" id="IPR005110">
    <property type="entry name" value="MoeA_linker/N"/>
</dbReference>
<evidence type="ECO:0000256" key="6">
    <source>
        <dbReference type="ARBA" id="ARBA00022679"/>
    </source>
</evidence>
<dbReference type="Gene3D" id="2.170.190.11">
    <property type="entry name" value="Molybdopterin biosynthesis moea protein, domain 3"/>
    <property type="match status" value="1"/>
</dbReference>
<evidence type="ECO:0000259" key="12">
    <source>
        <dbReference type="SMART" id="SM00852"/>
    </source>
</evidence>
<dbReference type="KEGG" id="pgv:SL003B_2181"/>
<keyword evidence="9 11" id="KW-0501">Molybdenum cofactor biosynthesis</keyword>
<accession>F2IYZ1</accession>
<evidence type="ECO:0000256" key="3">
    <source>
        <dbReference type="ARBA" id="ARBA00005046"/>
    </source>
</evidence>
<dbReference type="eggNOG" id="COG0303">
    <property type="taxonomic scope" value="Bacteria"/>
</dbReference>
<dbReference type="SUPFAM" id="SSF63882">
    <property type="entry name" value="MoeA N-terminal region -like"/>
    <property type="match status" value="1"/>
</dbReference>
<proteinExistence type="inferred from homology"/>